<comment type="caution">
    <text evidence="1">The sequence shown here is derived from an EMBL/GenBank/DDBJ whole genome shotgun (WGS) entry which is preliminary data.</text>
</comment>
<dbReference type="Proteomes" id="UP000186058">
    <property type="component" value="Unassembled WGS sequence"/>
</dbReference>
<evidence type="ECO:0000313" key="1">
    <source>
        <dbReference type="EMBL" id="OKP91070.1"/>
    </source>
</evidence>
<evidence type="ECO:0000313" key="2">
    <source>
        <dbReference type="Proteomes" id="UP000186058"/>
    </source>
</evidence>
<keyword evidence="2" id="KW-1185">Reference proteome</keyword>
<sequence>MKTILCTAASFGYGPSGKLLSICKSLKSQGFELKLVADGLVLQLANLTDYFTDIIEFDFINSVLIEHNKLTNAFKEADLMLNVLEPDAVKFANHFGVKTVYVDSLFWMWDKLPDDLQDVEYIIQKFPGVYTKISEFNANSANFRFCGPIVDTSFINVGERENFLLVSFAGLESPFNKFGKGLFYPEAVLSNLIEPLNNSSYEKIMITGNSSVIEFFKQKYGKQFRGEFIHLSHDKFLQSLAICKMLIASPGLTTTYEALVYKTPIRYLPPQNYSQALMLNRYEQEGFTDMSLNWSDIYTEYIIPANLPEAEGVALVGRTIECFSVDQGAQMFAKVRLSEILNVEPPSSERQRTVLGEELTDGTAEVVEIIQDVFSYNA</sequence>
<name>A0ABX3ET07_9BACL</name>
<accession>A0ABX3ET07</accession>
<proteinExistence type="predicted"/>
<evidence type="ECO:0008006" key="3">
    <source>
        <dbReference type="Google" id="ProtNLM"/>
    </source>
</evidence>
<protein>
    <recommendedName>
        <fullName evidence="3">Glycosyl transferase family 28 C-terminal domain-containing protein</fullName>
    </recommendedName>
</protein>
<reference evidence="1 2" key="1">
    <citation type="submission" date="2016-03" db="EMBL/GenBank/DDBJ databases">
        <authorList>
            <person name="Sant'Anna F.H."/>
            <person name="Ambrosini A."/>
            <person name="Souza R."/>
            <person name="Bach E."/>
            <person name="Fernandes G."/>
            <person name="Balsanelli E."/>
            <person name="Baura V.A."/>
            <person name="Souza E.M."/>
            <person name="Passaglia L."/>
        </authorList>
    </citation>
    <scope>NUCLEOTIDE SEQUENCE [LARGE SCALE GENOMIC DNA]</scope>
    <source>
        <strain evidence="1 2">P26E</strain>
    </source>
</reference>
<dbReference type="EMBL" id="LVWI01000002">
    <property type="protein sequence ID" value="OKP91070.1"/>
    <property type="molecule type" value="Genomic_DNA"/>
</dbReference>
<dbReference type="RefSeq" id="WP_074106720.1">
    <property type="nucleotide sequence ID" value="NZ_LVWI01000002.1"/>
</dbReference>
<gene>
    <name evidence="1" type="ORF">A3844_04305</name>
</gene>
<organism evidence="1 2">
    <name type="scientific">Paenibacillus helianthi</name>
    <dbReference type="NCBI Taxonomy" id="1349432"/>
    <lineage>
        <taxon>Bacteria</taxon>
        <taxon>Bacillati</taxon>
        <taxon>Bacillota</taxon>
        <taxon>Bacilli</taxon>
        <taxon>Bacillales</taxon>
        <taxon>Paenibacillaceae</taxon>
        <taxon>Paenibacillus</taxon>
    </lineage>
</organism>